<dbReference type="InterPro" id="IPR000836">
    <property type="entry name" value="PRTase_dom"/>
</dbReference>
<dbReference type="InterPro" id="IPR050054">
    <property type="entry name" value="UPRTase/APRTase"/>
</dbReference>
<dbReference type="AlphaFoldDB" id="A0AAV5S0S3"/>
<dbReference type="GO" id="GO:0003999">
    <property type="term" value="F:adenine phosphoribosyltransferase activity"/>
    <property type="evidence" value="ECO:0007669"/>
    <property type="project" value="UniProtKB-EC"/>
</dbReference>
<evidence type="ECO:0000313" key="14">
    <source>
        <dbReference type="Proteomes" id="UP001377567"/>
    </source>
</evidence>
<dbReference type="PANTHER" id="PTHR32315:SF3">
    <property type="entry name" value="ADENINE PHOSPHORIBOSYLTRANSFERASE"/>
    <property type="match status" value="1"/>
</dbReference>
<dbReference type="GO" id="GO:0006168">
    <property type="term" value="P:adenine salvage"/>
    <property type="evidence" value="ECO:0007669"/>
    <property type="project" value="InterPro"/>
</dbReference>
<dbReference type="SUPFAM" id="SSF53271">
    <property type="entry name" value="PRTase-like"/>
    <property type="match status" value="1"/>
</dbReference>
<proteinExistence type="inferred from homology"/>
<sequence>MHGHHSVSSQSDIQALKSVLHKYPNFPVKGVLFEDFLPIFRDPSLFRKLINAFKTHLEAVYQAQKIDYIVGLEARGFLIGPSLALAMGVGFVPIRKAGKLPGECVRTVYEKEYGKDTFELQVSAMPPGSNVVVIDDIIASGGTAIAAQDLLNQISVNILEYDFVLELDFLNGKKNLGCPVFTLLSEQEFALH</sequence>
<dbReference type="EC" id="2.4.2.7" evidence="7"/>
<evidence type="ECO:0000256" key="5">
    <source>
        <dbReference type="ARBA" id="ARBA00008391"/>
    </source>
</evidence>
<dbReference type="Gene3D" id="3.40.50.2020">
    <property type="match status" value="1"/>
</dbReference>
<evidence type="ECO:0000256" key="10">
    <source>
        <dbReference type="ARBA" id="ARBA00022679"/>
    </source>
</evidence>
<comment type="subcellular location">
    <subcellularLocation>
        <location evidence="3">Cytoplasm</location>
    </subcellularLocation>
</comment>
<dbReference type="CDD" id="cd06223">
    <property type="entry name" value="PRTases_typeI"/>
    <property type="match status" value="1"/>
</dbReference>
<keyword evidence="11" id="KW-0660">Purine salvage</keyword>
<evidence type="ECO:0000256" key="9">
    <source>
        <dbReference type="ARBA" id="ARBA00022676"/>
    </source>
</evidence>
<keyword evidence="14" id="KW-1185">Reference proteome</keyword>
<keyword evidence="10" id="KW-0808">Transferase</keyword>
<evidence type="ECO:0000256" key="3">
    <source>
        <dbReference type="ARBA" id="ARBA00004496"/>
    </source>
</evidence>
<comment type="similarity">
    <text evidence="5">Belongs to the purine/pyrimidine phosphoribosyltransferase family.</text>
</comment>
<comment type="function">
    <text evidence="2">Catalyzes a salvage reaction resulting in the formation of AMP, that is energically less costly than de novo synthesis.</text>
</comment>
<evidence type="ECO:0000256" key="2">
    <source>
        <dbReference type="ARBA" id="ARBA00003968"/>
    </source>
</evidence>
<comment type="subunit">
    <text evidence="6">Homodimer.</text>
</comment>
<gene>
    <name evidence="13" type="ORF">DAKH74_030890</name>
</gene>
<evidence type="ECO:0000256" key="11">
    <source>
        <dbReference type="ARBA" id="ARBA00022726"/>
    </source>
</evidence>
<evidence type="ECO:0000259" key="12">
    <source>
        <dbReference type="Pfam" id="PF00156"/>
    </source>
</evidence>
<dbReference type="GO" id="GO:0044209">
    <property type="term" value="P:AMP salvage"/>
    <property type="evidence" value="ECO:0007669"/>
    <property type="project" value="TreeGrafter"/>
</dbReference>
<evidence type="ECO:0000313" key="13">
    <source>
        <dbReference type="EMBL" id="GMM56473.1"/>
    </source>
</evidence>
<dbReference type="NCBIfam" id="NF002636">
    <property type="entry name" value="PRK02304.1-5"/>
    <property type="match status" value="1"/>
</dbReference>
<feature type="domain" description="Phosphoribosyltransferase" evidence="12">
    <location>
        <begin position="49"/>
        <end position="156"/>
    </location>
</feature>
<organism evidence="13 14">
    <name type="scientific">Maudiozyma humilis</name>
    <name type="common">Sour dough yeast</name>
    <name type="synonym">Kazachstania humilis</name>
    <dbReference type="NCBI Taxonomy" id="51915"/>
    <lineage>
        <taxon>Eukaryota</taxon>
        <taxon>Fungi</taxon>
        <taxon>Dikarya</taxon>
        <taxon>Ascomycota</taxon>
        <taxon>Saccharomycotina</taxon>
        <taxon>Saccharomycetes</taxon>
        <taxon>Saccharomycetales</taxon>
        <taxon>Saccharomycetaceae</taxon>
        <taxon>Maudiozyma</taxon>
    </lineage>
</organism>
<evidence type="ECO:0000256" key="4">
    <source>
        <dbReference type="ARBA" id="ARBA00004659"/>
    </source>
</evidence>
<dbReference type="GO" id="GO:0006166">
    <property type="term" value="P:purine ribonucleoside salvage"/>
    <property type="evidence" value="ECO:0007669"/>
    <property type="project" value="UniProtKB-KW"/>
</dbReference>
<keyword evidence="8" id="KW-0963">Cytoplasm</keyword>
<dbReference type="GO" id="GO:0016208">
    <property type="term" value="F:AMP binding"/>
    <property type="evidence" value="ECO:0007669"/>
    <property type="project" value="TreeGrafter"/>
</dbReference>
<accession>A0AAV5S0S3</accession>
<protein>
    <recommendedName>
        <fullName evidence="7">adenine phosphoribosyltransferase</fullName>
        <ecNumber evidence="7">2.4.2.7</ecNumber>
    </recommendedName>
</protein>
<dbReference type="EMBL" id="BTGD01000008">
    <property type="protein sequence ID" value="GMM56473.1"/>
    <property type="molecule type" value="Genomic_DNA"/>
</dbReference>
<dbReference type="Proteomes" id="UP001377567">
    <property type="component" value="Unassembled WGS sequence"/>
</dbReference>
<comment type="pathway">
    <text evidence="4">Purine metabolism; AMP biosynthesis via salvage pathway; AMP from adenine: step 1/1.</text>
</comment>
<reference evidence="13 14" key="1">
    <citation type="journal article" date="2023" name="Elife">
        <title>Identification of key yeast species and microbe-microbe interactions impacting larval growth of Drosophila in the wild.</title>
        <authorList>
            <person name="Mure A."/>
            <person name="Sugiura Y."/>
            <person name="Maeda R."/>
            <person name="Honda K."/>
            <person name="Sakurai N."/>
            <person name="Takahashi Y."/>
            <person name="Watada M."/>
            <person name="Katoh T."/>
            <person name="Gotoh A."/>
            <person name="Gotoh Y."/>
            <person name="Taniguchi I."/>
            <person name="Nakamura K."/>
            <person name="Hayashi T."/>
            <person name="Katayama T."/>
            <person name="Uemura T."/>
            <person name="Hattori Y."/>
        </authorList>
    </citation>
    <scope>NUCLEOTIDE SEQUENCE [LARGE SCALE GENOMIC DNA]</scope>
    <source>
        <strain evidence="13 14">KH-74</strain>
    </source>
</reference>
<keyword evidence="9" id="KW-0328">Glycosyltransferase</keyword>
<name>A0AAV5S0S3_MAUHU</name>
<dbReference type="NCBIfam" id="TIGR01090">
    <property type="entry name" value="apt"/>
    <property type="match status" value="1"/>
</dbReference>
<evidence type="ECO:0000256" key="1">
    <source>
        <dbReference type="ARBA" id="ARBA00000868"/>
    </source>
</evidence>
<dbReference type="Pfam" id="PF00156">
    <property type="entry name" value="Pribosyltran"/>
    <property type="match status" value="1"/>
</dbReference>
<dbReference type="InterPro" id="IPR005764">
    <property type="entry name" value="Ade_phspho_trans"/>
</dbReference>
<dbReference type="PANTHER" id="PTHR32315">
    <property type="entry name" value="ADENINE PHOSPHORIBOSYLTRANSFERASE"/>
    <property type="match status" value="1"/>
</dbReference>
<dbReference type="GO" id="GO:0005737">
    <property type="term" value="C:cytoplasm"/>
    <property type="evidence" value="ECO:0007669"/>
    <property type="project" value="UniProtKB-SubCell"/>
</dbReference>
<evidence type="ECO:0000256" key="8">
    <source>
        <dbReference type="ARBA" id="ARBA00022490"/>
    </source>
</evidence>
<dbReference type="GO" id="GO:0002055">
    <property type="term" value="F:adenine binding"/>
    <property type="evidence" value="ECO:0007669"/>
    <property type="project" value="TreeGrafter"/>
</dbReference>
<dbReference type="InterPro" id="IPR029057">
    <property type="entry name" value="PRTase-like"/>
</dbReference>
<evidence type="ECO:0000256" key="7">
    <source>
        <dbReference type="ARBA" id="ARBA00011893"/>
    </source>
</evidence>
<comment type="catalytic activity">
    <reaction evidence="1">
        <text>AMP + diphosphate = 5-phospho-alpha-D-ribose 1-diphosphate + adenine</text>
        <dbReference type="Rhea" id="RHEA:16609"/>
        <dbReference type="ChEBI" id="CHEBI:16708"/>
        <dbReference type="ChEBI" id="CHEBI:33019"/>
        <dbReference type="ChEBI" id="CHEBI:58017"/>
        <dbReference type="ChEBI" id="CHEBI:456215"/>
        <dbReference type="EC" id="2.4.2.7"/>
    </reaction>
</comment>
<comment type="caution">
    <text evidence="13">The sequence shown here is derived from an EMBL/GenBank/DDBJ whole genome shotgun (WGS) entry which is preliminary data.</text>
</comment>
<evidence type="ECO:0000256" key="6">
    <source>
        <dbReference type="ARBA" id="ARBA00011738"/>
    </source>
</evidence>
<dbReference type="FunFam" id="3.40.50.2020:FF:000004">
    <property type="entry name" value="Adenine phosphoribosyltransferase"/>
    <property type="match status" value="1"/>
</dbReference>
<dbReference type="HAMAP" id="MF_00004">
    <property type="entry name" value="Aden_phosphoribosyltr"/>
    <property type="match status" value="1"/>
</dbReference>